<organism evidence="1 2">
    <name type="scientific">Araneus ventricosus</name>
    <name type="common">Orbweaver spider</name>
    <name type="synonym">Epeira ventricosa</name>
    <dbReference type="NCBI Taxonomy" id="182803"/>
    <lineage>
        <taxon>Eukaryota</taxon>
        <taxon>Metazoa</taxon>
        <taxon>Ecdysozoa</taxon>
        <taxon>Arthropoda</taxon>
        <taxon>Chelicerata</taxon>
        <taxon>Arachnida</taxon>
        <taxon>Araneae</taxon>
        <taxon>Araneomorphae</taxon>
        <taxon>Entelegynae</taxon>
        <taxon>Araneoidea</taxon>
        <taxon>Araneidae</taxon>
        <taxon>Araneus</taxon>
    </lineage>
</organism>
<reference evidence="1 2" key="1">
    <citation type="journal article" date="2019" name="Sci. Rep.">
        <title>Orb-weaving spider Araneus ventricosus genome elucidates the spidroin gene catalogue.</title>
        <authorList>
            <person name="Kono N."/>
            <person name="Nakamura H."/>
            <person name="Ohtoshi R."/>
            <person name="Moran D.A.P."/>
            <person name="Shinohara A."/>
            <person name="Yoshida Y."/>
            <person name="Fujiwara M."/>
            <person name="Mori M."/>
            <person name="Tomita M."/>
            <person name="Arakawa K."/>
        </authorList>
    </citation>
    <scope>NUCLEOTIDE SEQUENCE [LARGE SCALE GENOMIC DNA]</scope>
</reference>
<dbReference type="Proteomes" id="UP000499080">
    <property type="component" value="Unassembled WGS sequence"/>
</dbReference>
<name>A0A4Y2BZ61_ARAVE</name>
<comment type="caution">
    <text evidence="1">The sequence shown here is derived from an EMBL/GenBank/DDBJ whole genome shotgun (WGS) entry which is preliminary data.</text>
</comment>
<protein>
    <submittedName>
        <fullName evidence="1">Uncharacterized protein</fullName>
    </submittedName>
</protein>
<keyword evidence="2" id="KW-1185">Reference proteome</keyword>
<accession>A0A4Y2BZ61</accession>
<dbReference type="AlphaFoldDB" id="A0A4Y2BZ61"/>
<proteinExistence type="predicted"/>
<dbReference type="EMBL" id="BGPR01000130">
    <property type="protein sequence ID" value="GBL97531.1"/>
    <property type="molecule type" value="Genomic_DNA"/>
</dbReference>
<gene>
    <name evidence="1" type="ORF">AVEN_162985_1</name>
</gene>
<evidence type="ECO:0000313" key="1">
    <source>
        <dbReference type="EMBL" id="GBL97531.1"/>
    </source>
</evidence>
<evidence type="ECO:0000313" key="2">
    <source>
        <dbReference type="Proteomes" id="UP000499080"/>
    </source>
</evidence>
<sequence>MQKKTDLLPTRGKRGTNTWSVKLVFAYLRPDVKLQEDSDCFVIFHICQNIKRDLRLHLSQVFYATLARISLSPERRFDVHQTHMCSRYWMESGLETAILLFR</sequence>